<dbReference type="InterPro" id="IPR002213">
    <property type="entry name" value="UDP_glucos_trans"/>
</dbReference>
<dbReference type="GO" id="GO:0080044">
    <property type="term" value="F:quercetin 7-O-glucosyltransferase activity"/>
    <property type="evidence" value="ECO:0007669"/>
    <property type="project" value="TreeGrafter"/>
</dbReference>
<evidence type="ECO:0000313" key="5">
    <source>
        <dbReference type="EMBL" id="KAI7726842.1"/>
    </source>
</evidence>
<reference evidence="5" key="1">
    <citation type="submission" date="2022-06" db="EMBL/GenBank/DDBJ databases">
        <title>Uncovering the hologenomic basis of an extraordinary plant invasion.</title>
        <authorList>
            <person name="Bieker V.C."/>
            <person name="Martin M.D."/>
            <person name="Gilbert T."/>
            <person name="Hodgins K."/>
            <person name="Battlay P."/>
            <person name="Petersen B."/>
            <person name="Wilson J."/>
        </authorList>
    </citation>
    <scope>NUCLEOTIDE SEQUENCE</scope>
    <source>
        <strain evidence="5">AA19_3_7</strain>
        <tissue evidence="5">Leaf</tissue>
    </source>
</reference>
<proteinExistence type="inferred from homology"/>
<dbReference type="SUPFAM" id="SSF53756">
    <property type="entry name" value="UDP-Glycosyltransferase/glycogen phosphorylase"/>
    <property type="match status" value="1"/>
</dbReference>
<protein>
    <recommendedName>
        <fullName evidence="4">Glycosyltransferase</fullName>
        <ecNumber evidence="4">2.4.1.-</ecNumber>
    </recommendedName>
</protein>
<dbReference type="Proteomes" id="UP001206925">
    <property type="component" value="Unassembled WGS sequence"/>
</dbReference>
<name>A0AAD5BNV5_AMBAR</name>
<comment type="similarity">
    <text evidence="1 3">Belongs to the UDP-glycosyltransferase family.</text>
</comment>
<dbReference type="PANTHER" id="PTHR11926">
    <property type="entry name" value="GLUCOSYL/GLUCURONOSYL TRANSFERASES"/>
    <property type="match status" value="1"/>
</dbReference>
<dbReference type="Gene3D" id="3.40.50.2000">
    <property type="entry name" value="Glycogen Phosphorylase B"/>
    <property type="match status" value="2"/>
</dbReference>
<keyword evidence="6" id="KW-1185">Reference proteome</keyword>
<evidence type="ECO:0000256" key="4">
    <source>
        <dbReference type="RuleBase" id="RU362057"/>
    </source>
</evidence>
<feature type="non-terminal residue" evidence="5">
    <location>
        <position position="480"/>
    </location>
</feature>
<organism evidence="5 6">
    <name type="scientific">Ambrosia artemisiifolia</name>
    <name type="common">Common ragweed</name>
    <dbReference type="NCBI Taxonomy" id="4212"/>
    <lineage>
        <taxon>Eukaryota</taxon>
        <taxon>Viridiplantae</taxon>
        <taxon>Streptophyta</taxon>
        <taxon>Embryophyta</taxon>
        <taxon>Tracheophyta</taxon>
        <taxon>Spermatophyta</taxon>
        <taxon>Magnoliopsida</taxon>
        <taxon>eudicotyledons</taxon>
        <taxon>Gunneridae</taxon>
        <taxon>Pentapetalae</taxon>
        <taxon>asterids</taxon>
        <taxon>campanulids</taxon>
        <taxon>Asterales</taxon>
        <taxon>Asteraceae</taxon>
        <taxon>Asteroideae</taxon>
        <taxon>Heliantheae alliance</taxon>
        <taxon>Heliantheae</taxon>
        <taxon>Ambrosia</taxon>
    </lineage>
</organism>
<evidence type="ECO:0000313" key="6">
    <source>
        <dbReference type="Proteomes" id="UP001206925"/>
    </source>
</evidence>
<dbReference type="EMBL" id="JAMZMK010011523">
    <property type="protein sequence ID" value="KAI7726842.1"/>
    <property type="molecule type" value="Genomic_DNA"/>
</dbReference>
<dbReference type="PROSITE" id="PS00375">
    <property type="entry name" value="UDPGT"/>
    <property type="match status" value="1"/>
</dbReference>
<dbReference type="Pfam" id="PF00201">
    <property type="entry name" value="UDPGT"/>
    <property type="match status" value="1"/>
</dbReference>
<gene>
    <name evidence="5" type="ORF">M8C21_006442</name>
</gene>
<dbReference type="FunFam" id="3.40.50.2000:FF:000055">
    <property type="entry name" value="Glycosyltransferase"/>
    <property type="match status" value="1"/>
</dbReference>
<dbReference type="CDD" id="cd03784">
    <property type="entry name" value="GT1_Gtf-like"/>
    <property type="match status" value="1"/>
</dbReference>
<dbReference type="PANTHER" id="PTHR11926:SF774">
    <property type="entry name" value="UDP-GLYCOSYLTRANSFERASE 85A1-RELATED"/>
    <property type="match status" value="1"/>
</dbReference>
<dbReference type="InterPro" id="IPR035595">
    <property type="entry name" value="UDP_glycos_trans_CS"/>
</dbReference>
<accession>A0AAD5BNV5</accession>
<dbReference type="FunFam" id="3.40.50.2000:FF:000027">
    <property type="entry name" value="Glycosyltransferase"/>
    <property type="match status" value="1"/>
</dbReference>
<sequence length="480" mass="53935">RELHKMGYMINMMKKPHAVCIPFPAQGHITPMLILAKILHSKGFHITFVNTEFNHQRLVKSQGSDALNSHTSFRFETIPDGLPPPENLDATQDIPSLCKSTSETCIEPFKNLLSKLNNTTTPLVSCIVSDNAMSFTLDAAQELGIPNVLFCTSSACGFLGYAHYNTLKQKGFIPLKDSDDLTNGYLDTIVDCIPSMKGMRLKDMPSFVRSIDPDDLMVNFCIRETARAKKASAIILNTFEDLEHEVLNELSSIYPFVFSIGPLHTIAKNMVENDLKFLGSSLWKEDKQCLEWLDSKEANSVVYVNFGSITVMTPQQLGEFCWGLANSNQTFLWVIRPDLVSGDFRMLSPEFIEATCDRGLLTTWCPQQKVLNHPSVGGVLTHSGWNSTLESISSGVPIICWPFFAEQHTNCWYCCNQWGIGMEIDSNVQRTQVEKLVRTVMVEEKGKELRKMAMVWKKKVESSSSLLNIDNLINQVLLKS</sequence>
<evidence type="ECO:0000256" key="3">
    <source>
        <dbReference type="RuleBase" id="RU003718"/>
    </source>
</evidence>
<dbReference type="GO" id="GO:0080043">
    <property type="term" value="F:quercetin 3-O-glucosyltransferase activity"/>
    <property type="evidence" value="ECO:0007669"/>
    <property type="project" value="TreeGrafter"/>
</dbReference>
<evidence type="ECO:0000256" key="1">
    <source>
        <dbReference type="ARBA" id="ARBA00009995"/>
    </source>
</evidence>
<dbReference type="EC" id="2.4.1.-" evidence="4"/>
<evidence type="ECO:0000256" key="2">
    <source>
        <dbReference type="ARBA" id="ARBA00022679"/>
    </source>
</evidence>
<keyword evidence="2 3" id="KW-0808">Transferase</keyword>
<comment type="caution">
    <text evidence="5">The sequence shown here is derived from an EMBL/GenBank/DDBJ whole genome shotgun (WGS) entry which is preliminary data.</text>
</comment>
<dbReference type="AlphaFoldDB" id="A0AAD5BNV5"/>
<keyword evidence="3" id="KW-0328">Glycosyltransferase</keyword>